<proteinExistence type="predicted"/>
<name>A0A368GU32_ANCCA</name>
<reference evidence="1 2" key="1">
    <citation type="submission" date="2014-10" db="EMBL/GenBank/DDBJ databases">
        <title>Draft genome of the hookworm Ancylostoma caninum.</title>
        <authorList>
            <person name="Mitreva M."/>
        </authorList>
    </citation>
    <scope>NUCLEOTIDE SEQUENCE [LARGE SCALE GENOMIC DNA]</scope>
    <source>
        <strain evidence="1 2">Baltimore</strain>
    </source>
</reference>
<dbReference type="Proteomes" id="UP000252519">
    <property type="component" value="Unassembled WGS sequence"/>
</dbReference>
<evidence type="ECO:0000313" key="1">
    <source>
        <dbReference type="EMBL" id="RCN47886.1"/>
    </source>
</evidence>
<gene>
    <name evidence="1" type="ORF">ANCCAN_06080</name>
</gene>
<dbReference type="InterPro" id="IPR027417">
    <property type="entry name" value="P-loop_NTPase"/>
</dbReference>
<accession>A0A368GU32</accession>
<keyword evidence="2" id="KW-1185">Reference proteome</keyword>
<dbReference type="Gene3D" id="3.40.50.300">
    <property type="entry name" value="P-loop containing nucleotide triphosphate hydrolases"/>
    <property type="match status" value="1"/>
</dbReference>
<dbReference type="EMBL" id="JOJR01000055">
    <property type="protein sequence ID" value="RCN47886.1"/>
    <property type="molecule type" value="Genomic_DNA"/>
</dbReference>
<evidence type="ECO:0008006" key="3">
    <source>
        <dbReference type="Google" id="ProtNLM"/>
    </source>
</evidence>
<dbReference type="STRING" id="29170.A0A368GU32"/>
<dbReference type="OrthoDB" id="5870580at2759"/>
<protein>
    <recommendedName>
        <fullName evidence="3">DNA2/NAM7 helicase helicase domain-containing protein</fullName>
    </recommendedName>
</protein>
<sequence length="236" mass="26952">MNKILMSLHETYTNRLSAEVKEVCNNSIVGRRILERYMENPELALYLTDEENEEYAIAERTFSRIFEKMIAWMFILRPPNILCLTKALLMNTICKHDGAFKAYMGKFTILIGDEASQIPEPALTAISNRLPRIRQIYLGDVHQYEPYVKCPHDLHALVYGARSIMSVLCSAPAVPVASLVRTYMAHPALNEVTNRVAYDNTLLLGFHLCSSRWTVNLLEPRTCRSSTPLRPKHVPN</sequence>
<organism evidence="1 2">
    <name type="scientific">Ancylostoma caninum</name>
    <name type="common">Dog hookworm</name>
    <dbReference type="NCBI Taxonomy" id="29170"/>
    <lineage>
        <taxon>Eukaryota</taxon>
        <taxon>Metazoa</taxon>
        <taxon>Ecdysozoa</taxon>
        <taxon>Nematoda</taxon>
        <taxon>Chromadorea</taxon>
        <taxon>Rhabditida</taxon>
        <taxon>Rhabditina</taxon>
        <taxon>Rhabditomorpha</taxon>
        <taxon>Strongyloidea</taxon>
        <taxon>Ancylostomatidae</taxon>
        <taxon>Ancylostomatinae</taxon>
        <taxon>Ancylostoma</taxon>
    </lineage>
</organism>
<dbReference type="SUPFAM" id="SSF52540">
    <property type="entry name" value="P-loop containing nucleoside triphosphate hydrolases"/>
    <property type="match status" value="1"/>
</dbReference>
<evidence type="ECO:0000313" key="2">
    <source>
        <dbReference type="Proteomes" id="UP000252519"/>
    </source>
</evidence>
<dbReference type="AlphaFoldDB" id="A0A368GU32"/>
<comment type="caution">
    <text evidence="1">The sequence shown here is derived from an EMBL/GenBank/DDBJ whole genome shotgun (WGS) entry which is preliminary data.</text>
</comment>